<evidence type="ECO:0000313" key="4">
    <source>
        <dbReference type="Proteomes" id="UP000533306"/>
    </source>
</evidence>
<evidence type="ECO:0000256" key="1">
    <source>
        <dbReference type="SAM" id="MobiDB-lite"/>
    </source>
</evidence>
<evidence type="ECO:0000256" key="2">
    <source>
        <dbReference type="SAM" id="Phobius"/>
    </source>
</evidence>
<feature type="compositionally biased region" description="Pro residues" evidence="1">
    <location>
        <begin position="87"/>
        <end position="96"/>
    </location>
</feature>
<dbReference type="AlphaFoldDB" id="A0A7W9S2E9"/>
<protein>
    <submittedName>
        <fullName evidence="3">Uncharacterized protein</fullName>
    </submittedName>
</protein>
<sequence>MSSTPAPREERTEREDVAALVPFFGVVLLLPPFLNLFAGMIGPFGVPVEVLYLFGVWFLVIAGAVLLSRGRQFRETPAKSLPETGPAVPPEPPGHA</sequence>
<keyword evidence="2" id="KW-0472">Membrane</keyword>
<feature type="transmembrane region" description="Helical" evidence="2">
    <location>
        <begin position="50"/>
        <end position="67"/>
    </location>
</feature>
<comment type="caution">
    <text evidence="3">The sequence shown here is derived from an EMBL/GenBank/DDBJ whole genome shotgun (WGS) entry which is preliminary data.</text>
</comment>
<name>A0A7W9S2E9_9HYPH</name>
<keyword evidence="2" id="KW-1133">Transmembrane helix</keyword>
<evidence type="ECO:0000313" key="3">
    <source>
        <dbReference type="EMBL" id="MBB6012654.1"/>
    </source>
</evidence>
<accession>A0A7W9S2E9</accession>
<dbReference type="EMBL" id="JACHEU010000001">
    <property type="protein sequence ID" value="MBB6012654.1"/>
    <property type="molecule type" value="Genomic_DNA"/>
</dbReference>
<keyword evidence="4" id="KW-1185">Reference proteome</keyword>
<keyword evidence="2" id="KW-0812">Transmembrane</keyword>
<gene>
    <name evidence="3" type="ORF">HNR59_001999</name>
</gene>
<proteinExistence type="predicted"/>
<dbReference type="Proteomes" id="UP000533306">
    <property type="component" value="Unassembled WGS sequence"/>
</dbReference>
<feature type="transmembrane region" description="Helical" evidence="2">
    <location>
        <begin position="17"/>
        <end position="38"/>
    </location>
</feature>
<dbReference type="RefSeq" id="WP_183829365.1">
    <property type="nucleotide sequence ID" value="NZ_JACHEU010000001.1"/>
</dbReference>
<organism evidence="3 4">
    <name type="scientific">Aquamicrobium lusatiense</name>
    <dbReference type="NCBI Taxonomy" id="89772"/>
    <lineage>
        <taxon>Bacteria</taxon>
        <taxon>Pseudomonadati</taxon>
        <taxon>Pseudomonadota</taxon>
        <taxon>Alphaproteobacteria</taxon>
        <taxon>Hyphomicrobiales</taxon>
        <taxon>Phyllobacteriaceae</taxon>
        <taxon>Aquamicrobium</taxon>
    </lineage>
</organism>
<reference evidence="3 4" key="1">
    <citation type="submission" date="2020-08" db="EMBL/GenBank/DDBJ databases">
        <title>Genomic Encyclopedia of Type Strains, Phase IV (KMG-IV): sequencing the most valuable type-strain genomes for metagenomic binning, comparative biology and taxonomic classification.</title>
        <authorList>
            <person name="Goeker M."/>
        </authorList>
    </citation>
    <scope>NUCLEOTIDE SEQUENCE [LARGE SCALE GENOMIC DNA]</scope>
    <source>
        <strain evidence="3 4">DSM 11099</strain>
    </source>
</reference>
<feature type="region of interest" description="Disordered" evidence="1">
    <location>
        <begin position="76"/>
        <end position="96"/>
    </location>
</feature>